<protein>
    <recommendedName>
        <fullName evidence="1">MULE transposase domain-containing protein</fullName>
    </recommendedName>
</protein>
<accession>A0A1Y1VQJ6</accession>
<keyword evidence="3" id="KW-1185">Reference proteome</keyword>
<dbReference type="InterPro" id="IPR018289">
    <property type="entry name" value="MULE_transposase_dom"/>
</dbReference>
<evidence type="ECO:0000313" key="3">
    <source>
        <dbReference type="Proteomes" id="UP000193944"/>
    </source>
</evidence>
<reference evidence="2 3" key="2">
    <citation type="submission" date="2016-08" db="EMBL/GenBank/DDBJ databases">
        <title>Pervasive Adenine N6-methylation of Active Genes in Fungi.</title>
        <authorList>
            <consortium name="DOE Joint Genome Institute"/>
            <person name="Mondo S.J."/>
            <person name="Dannebaum R.O."/>
            <person name="Kuo R.C."/>
            <person name="Labutti K."/>
            <person name="Haridas S."/>
            <person name="Kuo A."/>
            <person name="Salamov A."/>
            <person name="Ahrendt S.R."/>
            <person name="Lipzen A."/>
            <person name="Sullivan W."/>
            <person name="Andreopoulos W.B."/>
            <person name="Clum A."/>
            <person name="Lindquist E."/>
            <person name="Daum C."/>
            <person name="Ramamoorthy G.K."/>
            <person name="Gryganskyi A."/>
            <person name="Culley D."/>
            <person name="Magnuson J.K."/>
            <person name="James T.Y."/>
            <person name="O'Malley M.A."/>
            <person name="Stajich J.E."/>
            <person name="Spatafora J.W."/>
            <person name="Visel A."/>
            <person name="Grigoriev I.V."/>
        </authorList>
    </citation>
    <scope>NUCLEOTIDE SEQUENCE [LARGE SCALE GENOMIC DNA]</scope>
    <source>
        <strain evidence="2 3">S4</strain>
    </source>
</reference>
<evidence type="ECO:0000259" key="1">
    <source>
        <dbReference type="Pfam" id="PF10551"/>
    </source>
</evidence>
<reference evidence="2 3" key="1">
    <citation type="submission" date="2016-08" db="EMBL/GenBank/DDBJ databases">
        <title>A Parts List for Fungal Cellulosomes Revealed by Comparative Genomics.</title>
        <authorList>
            <consortium name="DOE Joint Genome Institute"/>
            <person name="Haitjema C.H."/>
            <person name="Gilmore S.P."/>
            <person name="Henske J.K."/>
            <person name="Solomon K.V."/>
            <person name="De Groot R."/>
            <person name="Kuo A."/>
            <person name="Mondo S.J."/>
            <person name="Salamov A.A."/>
            <person name="Labutti K."/>
            <person name="Zhao Z."/>
            <person name="Chiniquy J."/>
            <person name="Barry K."/>
            <person name="Brewer H.M."/>
            <person name="Purvine S.O."/>
            <person name="Wright A.T."/>
            <person name="Boxma B."/>
            <person name="Van Alen T."/>
            <person name="Hackstein J.H."/>
            <person name="Baker S.E."/>
            <person name="Grigoriev I.V."/>
            <person name="O'Malley M.A."/>
        </authorList>
    </citation>
    <scope>NUCLEOTIDE SEQUENCE [LARGE SCALE GENOMIC DNA]</scope>
    <source>
        <strain evidence="2 3">S4</strain>
    </source>
</reference>
<organism evidence="2 3">
    <name type="scientific">Anaeromyces robustus</name>
    <dbReference type="NCBI Taxonomy" id="1754192"/>
    <lineage>
        <taxon>Eukaryota</taxon>
        <taxon>Fungi</taxon>
        <taxon>Fungi incertae sedis</taxon>
        <taxon>Chytridiomycota</taxon>
        <taxon>Chytridiomycota incertae sedis</taxon>
        <taxon>Neocallimastigomycetes</taxon>
        <taxon>Neocallimastigales</taxon>
        <taxon>Neocallimastigaceae</taxon>
        <taxon>Anaeromyces</taxon>
    </lineage>
</organism>
<dbReference type="Pfam" id="PF10551">
    <property type="entry name" value="MULE"/>
    <property type="match status" value="1"/>
</dbReference>
<evidence type="ECO:0000313" key="2">
    <source>
        <dbReference type="EMBL" id="ORX63572.1"/>
    </source>
</evidence>
<comment type="caution">
    <text evidence="2">The sequence shown here is derived from an EMBL/GenBank/DDBJ whole genome shotgun (WGS) entry which is preliminary data.</text>
</comment>
<proteinExistence type="predicted"/>
<dbReference type="Proteomes" id="UP000193944">
    <property type="component" value="Unassembled WGS sequence"/>
</dbReference>
<dbReference type="AlphaFoldDB" id="A0A1Y1VQJ6"/>
<sequence length="246" mass="29033">MNRCKSFIILNDKYEILKRSSVPFDIEPKRLYDEISPEMGSQCCQYKTIKSSIARNISKNLPPDLKSFDEIPDVSEYYKTKEGKEFKIFKNDNLIIFQSPFQAELFSKYEDIFADGTFYTAPAIAQQAFITRTYIEKLNSFYTTSFSIIKNKEQINYEILLEELKKNAIKYNSNNEITPKYFHCDFEKAISNAAEKVFPNINIKYCIWHYKRALKNKFNKLCSKEVISNNDLNNDYKHISNFPFNF</sequence>
<name>A0A1Y1VQJ6_9FUNG</name>
<dbReference type="OrthoDB" id="2194573at2759"/>
<gene>
    <name evidence="2" type="ORF">BCR32DRAFT_251513</name>
</gene>
<feature type="domain" description="MULE transposase" evidence="1">
    <location>
        <begin position="114"/>
        <end position="210"/>
    </location>
</feature>
<dbReference type="EMBL" id="MCFG01000612">
    <property type="protein sequence ID" value="ORX63572.1"/>
    <property type="molecule type" value="Genomic_DNA"/>
</dbReference>